<dbReference type="InterPro" id="IPR029006">
    <property type="entry name" value="ADF-H/Gelsolin-like_dom_sf"/>
</dbReference>
<gene>
    <name evidence="1" type="ORF">X798_02601</name>
</gene>
<evidence type="ECO:0000313" key="1">
    <source>
        <dbReference type="EMBL" id="OZC10294.1"/>
    </source>
</evidence>
<dbReference type="Gene3D" id="3.40.20.10">
    <property type="entry name" value="Severin"/>
    <property type="match status" value="1"/>
</dbReference>
<name>A0A238BYW8_9BILA</name>
<dbReference type="EMBL" id="KZ269987">
    <property type="protein sequence ID" value="OZC10294.1"/>
    <property type="molecule type" value="Genomic_DNA"/>
</dbReference>
<protein>
    <submittedName>
        <fullName evidence="1">Uncharacterized protein</fullName>
    </submittedName>
</protein>
<keyword evidence="2" id="KW-1185">Reference proteome</keyword>
<reference evidence="1 2" key="1">
    <citation type="submission" date="2015-12" db="EMBL/GenBank/DDBJ databases">
        <title>Draft genome of the nematode, Onchocerca flexuosa.</title>
        <authorList>
            <person name="Mitreva M."/>
        </authorList>
    </citation>
    <scope>NUCLEOTIDE SEQUENCE [LARGE SCALE GENOMIC DNA]</scope>
    <source>
        <strain evidence="1">Red Deer</strain>
    </source>
</reference>
<dbReference type="Proteomes" id="UP000242913">
    <property type="component" value="Unassembled WGS sequence"/>
</dbReference>
<dbReference type="OrthoDB" id="49016at2759"/>
<dbReference type="AlphaFoldDB" id="A0A238BYW8"/>
<evidence type="ECO:0000313" key="2">
    <source>
        <dbReference type="Proteomes" id="UP000242913"/>
    </source>
</evidence>
<accession>A0A238BYW8</accession>
<proteinExistence type="predicted"/>
<dbReference type="SUPFAM" id="SSF82754">
    <property type="entry name" value="C-terminal, gelsolin-like domain of Sec23/24"/>
    <property type="match status" value="1"/>
</dbReference>
<organism evidence="1 2">
    <name type="scientific">Onchocerca flexuosa</name>
    <dbReference type="NCBI Taxonomy" id="387005"/>
    <lineage>
        <taxon>Eukaryota</taxon>
        <taxon>Metazoa</taxon>
        <taxon>Ecdysozoa</taxon>
        <taxon>Nematoda</taxon>
        <taxon>Chromadorea</taxon>
        <taxon>Rhabditida</taxon>
        <taxon>Spirurina</taxon>
        <taxon>Spiruromorpha</taxon>
        <taxon>Filarioidea</taxon>
        <taxon>Onchocercidae</taxon>
        <taxon>Onchocerca</taxon>
    </lineage>
</organism>
<sequence length="79" mass="9252">MAIDIVVLANSILDNPFSSRVHNFLRKLSVYRTMFAPVILIREGSPLCNLFFGRLIDDRTESSHSYIEFLNYIRQEMQK</sequence>
<dbReference type="InterPro" id="IPR036180">
    <property type="entry name" value="Gelsolin-like_dom_sf"/>
</dbReference>